<feature type="domain" description="DUF2231" evidence="2">
    <location>
        <begin position="12"/>
        <end position="123"/>
    </location>
</feature>
<evidence type="ECO:0000256" key="1">
    <source>
        <dbReference type="SAM" id="Phobius"/>
    </source>
</evidence>
<organism evidence="3 4">
    <name type="scientific">Sphingomonas chungangi</name>
    <dbReference type="NCBI Taxonomy" id="2683589"/>
    <lineage>
        <taxon>Bacteria</taxon>
        <taxon>Pseudomonadati</taxon>
        <taxon>Pseudomonadota</taxon>
        <taxon>Alphaproteobacteria</taxon>
        <taxon>Sphingomonadales</taxon>
        <taxon>Sphingomonadaceae</taxon>
        <taxon>Sphingomonas</taxon>
    </lineage>
</organism>
<feature type="transmembrane region" description="Helical" evidence="1">
    <location>
        <begin position="47"/>
        <end position="71"/>
    </location>
</feature>
<name>A0A838L782_9SPHN</name>
<protein>
    <recommendedName>
        <fullName evidence="2">DUF2231 domain-containing protein</fullName>
    </recommendedName>
</protein>
<keyword evidence="1" id="KW-1133">Transmembrane helix</keyword>
<dbReference type="Proteomes" id="UP000570166">
    <property type="component" value="Unassembled WGS sequence"/>
</dbReference>
<dbReference type="Pfam" id="PF09990">
    <property type="entry name" value="DUF2231"/>
    <property type="match status" value="1"/>
</dbReference>
<evidence type="ECO:0000313" key="3">
    <source>
        <dbReference type="EMBL" id="MBA2934369.1"/>
    </source>
</evidence>
<gene>
    <name evidence="3" type="ORF">HZF05_09685</name>
</gene>
<evidence type="ECO:0000259" key="2">
    <source>
        <dbReference type="Pfam" id="PF09990"/>
    </source>
</evidence>
<feature type="transmembrane region" description="Helical" evidence="1">
    <location>
        <begin position="106"/>
        <end position="128"/>
    </location>
</feature>
<keyword evidence="1" id="KW-0812">Transmembrane</keyword>
<reference evidence="3 4" key="1">
    <citation type="submission" date="2020-07" db="EMBL/GenBank/DDBJ databases">
        <authorList>
            <person name="Sun Q."/>
        </authorList>
    </citation>
    <scope>NUCLEOTIDE SEQUENCE [LARGE SCALE GENOMIC DNA]</scope>
    <source>
        <strain evidence="3 4">CGMCC 1.13654</strain>
    </source>
</reference>
<sequence>MPSDVHRVRVRRPLFSSLMSFPASCFVLTLLADIVYARSYNMTWETASVWLLTIGLLAAFVIVLVGLFQAFVQGLWPSMVSRIGYAIVLILSIFNAFVHSRDGYTSVVPTGLTLSVIAVMLLLAIELLERFATPRQELVA</sequence>
<proteinExistence type="predicted"/>
<accession>A0A838L782</accession>
<dbReference type="EMBL" id="JACEIB010000006">
    <property type="protein sequence ID" value="MBA2934369.1"/>
    <property type="molecule type" value="Genomic_DNA"/>
</dbReference>
<comment type="caution">
    <text evidence="3">The sequence shown here is derived from an EMBL/GenBank/DDBJ whole genome shotgun (WGS) entry which is preliminary data.</text>
</comment>
<dbReference type="RefSeq" id="WP_160365857.1">
    <property type="nucleotide sequence ID" value="NZ_JACEIB010000006.1"/>
</dbReference>
<keyword evidence="4" id="KW-1185">Reference proteome</keyword>
<evidence type="ECO:0000313" key="4">
    <source>
        <dbReference type="Proteomes" id="UP000570166"/>
    </source>
</evidence>
<feature type="transmembrane region" description="Helical" evidence="1">
    <location>
        <begin position="83"/>
        <end position="100"/>
    </location>
</feature>
<dbReference type="InterPro" id="IPR019251">
    <property type="entry name" value="DUF2231_TM"/>
</dbReference>
<keyword evidence="1" id="KW-0472">Membrane</keyword>
<dbReference type="AlphaFoldDB" id="A0A838L782"/>